<dbReference type="EMBL" id="JAOANI010000015">
    <property type="protein sequence ID" value="MCT7359038.1"/>
    <property type="molecule type" value="Genomic_DNA"/>
</dbReference>
<protein>
    <submittedName>
        <fullName evidence="2">Uncharacterized protein</fullName>
    </submittedName>
</protein>
<feature type="signal peptide" evidence="1">
    <location>
        <begin position="1"/>
        <end position="21"/>
    </location>
</feature>
<proteinExistence type="predicted"/>
<dbReference type="RefSeq" id="WP_260975926.1">
    <property type="nucleotide sequence ID" value="NZ_JAOANI010000015.1"/>
</dbReference>
<gene>
    <name evidence="2" type="ORF">NYR02_08405</name>
</gene>
<name>A0A9X2WEP5_9GAMM</name>
<keyword evidence="1" id="KW-0732">Signal</keyword>
<keyword evidence="3" id="KW-1185">Reference proteome</keyword>
<evidence type="ECO:0000313" key="3">
    <source>
        <dbReference type="Proteomes" id="UP001147830"/>
    </source>
</evidence>
<sequence>MPRVMNTLLLACVLSATTAQAAQPLTEHDEWQVISLYPPHGVYQAELLPQLVTAVEGLWQVQGSDGEPLLRSVDSLASMNVIVAQQDEVRFRRIIEKGELNAAGMQRLQALVEEHPLVQRRLVSADAQATHLWLRLKKPATAEGLQQLSDHLAASLNAAGHQCVVAANARGPLAGRYMTQWQYDTPQRADGVAALQALATAQQQLSNAPGAPDSEHGRNYSALNLLSYLGGILGGELLDANGLPQSNAALAQMYMMAESLRSRDLQALARPDFRQLQLVVLGHKAPLNAPPVSNYQLTHTSIWQASARDYRVLDCRAQGLVTSENE</sequence>
<feature type="chain" id="PRO_5040752639" evidence="1">
    <location>
        <begin position="22"/>
        <end position="326"/>
    </location>
</feature>
<reference evidence="2" key="1">
    <citation type="journal article" date="2022" name="Front. Microbiol.">
        <title>Genome-based taxonomic rearrangement of Oceanobacter-related bacteria including the description of Thalassolituus hydrocarbonoclasticus sp. nov. and Thalassolituus pacificus sp. nov. and emended description of the genus Thalassolituus.</title>
        <authorList>
            <person name="Dong C."/>
            <person name="Wei L."/>
            <person name="Wang J."/>
            <person name="Lai Q."/>
            <person name="Huang Z."/>
            <person name="Shao Z."/>
        </authorList>
    </citation>
    <scope>NUCLEOTIDE SEQUENCE</scope>
    <source>
        <strain evidence="2">59MF3M-4</strain>
    </source>
</reference>
<evidence type="ECO:0000313" key="2">
    <source>
        <dbReference type="EMBL" id="MCT7359038.1"/>
    </source>
</evidence>
<accession>A0A9X2WEP5</accession>
<comment type="caution">
    <text evidence="2">The sequence shown here is derived from an EMBL/GenBank/DDBJ whole genome shotgun (WGS) entry which is preliminary data.</text>
</comment>
<dbReference type="Proteomes" id="UP001147830">
    <property type="component" value="Unassembled WGS sequence"/>
</dbReference>
<evidence type="ECO:0000256" key="1">
    <source>
        <dbReference type="SAM" id="SignalP"/>
    </source>
</evidence>
<reference evidence="2" key="2">
    <citation type="submission" date="2022-08" db="EMBL/GenBank/DDBJ databases">
        <authorList>
            <person name="Dong C."/>
        </authorList>
    </citation>
    <scope>NUCLEOTIDE SEQUENCE</scope>
    <source>
        <strain evidence="2">59MF3M-4</strain>
    </source>
</reference>
<organism evidence="2 3">
    <name type="scientific">Thalassolituus pacificus</name>
    <dbReference type="NCBI Taxonomy" id="2975440"/>
    <lineage>
        <taxon>Bacteria</taxon>
        <taxon>Pseudomonadati</taxon>
        <taxon>Pseudomonadota</taxon>
        <taxon>Gammaproteobacteria</taxon>
        <taxon>Oceanospirillales</taxon>
        <taxon>Oceanospirillaceae</taxon>
        <taxon>Thalassolituus</taxon>
    </lineage>
</organism>
<dbReference type="AlphaFoldDB" id="A0A9X2WEP5"/>